<accession>A0A086BPK2</accession>
<comment type="similarity">
    <text evidence="2">Belongs to the class-I pyridoxal-phosphate-dependent aminotransferase family.</text>
</comment>
<dbReference type="Gene3D" id="3.40.640.10">
    <property type="entry name" value="Type I PLP-dependent aspartate aminotransferase-like (Major domain)"/>
    <property type="match status" value="1"/>
</dbReference>
<evidence type="ECO:0000259" key="8">
    <source>
        <dbReference type="Pfam" id="PF00155"/>
    </source>
</evidence>
<feature type="compositionally biased region" description="Polar residues" evidence="7">
    <location>
        <begin position="1"/>
        <end position="12"/>
    </location>
</feature>
<dbReference type="InterPro" id="IPR015424">
    <property type="entry name" value="PyrdxlP-dep_Trfase"/>
</dbReference>
<dbReference type="InterPro" id="IPR015421">
    <property type="entry name" value="PyrdxlP-dep_Trfase_major"/>
</dbReference>
<gene>
    <name evidence="9" type="ORF">BBOMB_1274</name>
</gene>
<comment type="cofactor">
    <cofactor evidence="1">
        <name>pyridoxal 5'-phosphate</name>
        <dbReference type="ChEBI" id="CHEBI:597326"/>
    </cofactor>
</comment>
<dbReference type="Gene3D" id="3.90.1150.10">
    <property type="entry name" value="Aspartate Aminotransferase, domain 1"/>
    <property type="match status" value="1"/>
</dbReference>
<organism evidence="9 10">
    <name type="scientific">Bifidobacterium bombi DSM 19703</name>
    <dbReference type="NCBI Taxonomy" id="1341695"/>
    <lineage>
        <taxon>Bacteria</taxon>
        <taxon>Bacillati</taxon>
        <taxon>Actinomycetota</taxon>
        <taxon>Actinomycetes</taxon>
        <taxon>Bifidobacteriales</taxon>
        <taxon>Bifidobacteriaceae</taxon>
        <taxon>Bifidobacterium</taxon>
    </lineage>
</organism>
<dbReference type="STRING" id="1341695.BBOMB_1274"/>
<dbReference type="eggNOG" id="COG1167">
    <property type="taxonomic scope" value="Bacteria"/>
</dbReference>
<dbReference type="InterPro" id="IPR004839">
    <property type="entry name" value="Aminotransferase_I/II_large"/>
</dbReference>
<dbReference type="GO" id="GO:0030170">
    <property type="term" value="F:pyridoxal phosphate binding"/>
    <property type="evidence" value="ECO:0007669"/>
    <property type="project" value="InterPro"/>
</dbReference>
<evidence type="ECO:0000256" key="4">
    <source>
        <dbReference type="ARBA" id="ARBA00022576"/>
    </source>
</evidence>
<dbReference type="CDD" id="cd00609">
    <property type="entry name" value="AAT_like"/>
    <property type="match status" value="1"/>
</dbReference>
<comment type="subunit">
    <text evidence="3">Homodimer.</text>
</comment>
<keyword evidence="4 9" id="KW-0032">Aminotransferase</keyword>
<feature type="region of interest" description="Disordered" evidence="7">
    <location>
        <begin position="458"/>
        <end position="490"/>
    </location>
</feature>
<keyword evidence="6" id="KW-0663">Pyridoxal phosphate</keyword>
<evidence type="ECO:0000256" key="1">
    <source>
        <dbReference type="ARBA" id="ARBA00001933"/>
    </source>
</evidence>
<evidence type="ECO:0000256" key="3">
    <source>
        <dbReference type="ARBA" id="ARBA00011738"/>
    </source>
</evidence>
<dbReference type="InterPro" id="IPR050859">
    <property type="entry name" value="Class-I_PLP-dep_aminotransf"/>
</dbReference>
<dbReference type="Proteomes" id="UP000028730">
    <property type="component" value="Unassembled WGS sequence"/>
</dbReference>
<feature type="region of interest" description="Disordered" evidence="7">
    <location>
        <begin position="1"/>
        <end position="50"/>
    </location>
</feature>
<proteinExistence type="inferred from homology"/>
<evidence type="ECO:0000313" key="9">
    <source>
        <dbReference type="EMBL" id="KFF31866.1"/>
    </source>
</evidence>
<keyword evidence="5 9" id="KW-0808">Transferase</keyword>
<evidence type="ECO:0000256" key="5">
    <source>
        <dbReference type="ARBA" id="ARBA00022679"/>
    </source>
</evidence>
<reference evidence="9 10" key="1">
    <citation type="journal article" date="2014" name="Appl. Environ. Microbiol.">
        <title>Genomic encyclopedia of type strains of the genus Bifidobacterium.</title>
        <authorList>
            <person name="Milani C."/>
            <person name="Lugli G.A."/>
            <person name="Duranti S."/>
            <person name="Turroni F."/>
            <person name="Bottacini F."/>
            <person name="Mangifesta M."/>
            <person name="Sanchez B."/>
            <person name="Viappiani A."/>
            <person name="Mancabelli L."/>
            <person name="Taminiau B."/>
            <person name="Delcenserie V."/>
            <person name="Barrangou R."/>
            <person name="Margolles A."/>
            <person name="van Sinderen D."/>
            <person name="Ventura M."/>
        </authorList>
    </citation>
    <scope>NUCLEOTIDE SEQUENCE [LARGE SCALE GENOMIC DNA]</scope>
    <source>
        <strain evidence="9 10">DSM 19703</strain>
    </source>
</reference>
<name>A0A086BPK2_9BIFI</name>
<feature type="domain" description="Aminotransferase class I/classII large" evidence="8">
    <location>
        <begin position="97"/>
        <end position="439"/>
    </location>
</feature>
<dbReference type="EMBL" id="ATLK01000001">
    <property type="protein sequence ID" value="KFF31866.1"/>
    <property type="molecule type" value="Genomic_DNA"/>
</dbReference>
<dbReference type="PANTHER" id="PTHR42790:SF19">
    <property type="entry name" value="KYNURENINE_ALPHA-AMINOADIPATE AMINOTRANSFERASE, MITOCHONDRIAL"/>
    <property type="match status" value="1"/>
</dbReference>
<sequence length="490" mass="54168">MSTGEGTTVNGGSKSGRTGGATSEKAVGPHGTAKPVRSTDQPKPRIIKNDPWYDSYASRADAMKSSEIRALFSVASRPDVVSLAGGMPYLERMPFDRLSELIAKMMRDEGDKAWQYGSAQGDPHLREDVLQIMELEGIKDVQADDVVISNGSQNALDLITRIMCDPGDVVIAEAPNYVGALGVFRSFQVQVANAETDEDGLIPESFEETIKSQRAAGRKVKFLYTVPNFHNPAGVTMSVERRPRILEIARKYHVLVVEDNPYGLLGFDGQTYPALKSMDSQNVVYLSSFSKIIAPGMRIAWIVAPAGIRQKLILANEASILCPPNMSQMTITTYLDNFDWKAQISDYRGMYKERCNAMDAALKEYLPYCSWNKPKGGFYIWLRIPDGLNSKEMLPRAITAKVAYVAGTGFYLNGEGTHHMRLSFCYPTPERIHEGIRRLAGVMDAERETVELFGTASSRIDDSDDRTDKNVAKRTAPAAKNATSKRNHTV</sequence>
<dbReference type="GO" id="GO:0047536">
    <property type="term" value="F:2-aminoadipate transaminase activity"/>
    <property type="evidence" value="ECO:0007669"/>
    <property type="project" value="UniProtKB-EC"/>
</dbReference>
<dbReference type="RefSeq" id="WP_081867337.1">
    <property type="nucleotide sequence ID" value="NZ_ATLK01000001.1"/>
</dbReference>
<evidence type="ECO:0000256" key="7">
    <source>
        <dbReference type="SAM" id="MobiDB-lite"/>
    </source>
</evidence>
<evidence type="ECO:0000313" key="10">
    <source>
        <dbReference type="Proteomes" id="UP000028730"/>
    </source>
</evidence>
<keyword evidence="10" id="KW-1185">Reference proteome</keyword>
<protein>
    <submittedName>
        <fullName evidence="9">Aminotransferase, classes I and II</fullName>
        <ecNumber evidence="9">2.6.1.39</ecNumber>
    </submittedName>
</protein>
<dbReference type="SUPFAM" id="SSF53383">
    <property type="entry name" value="PLP-dependent transferases"/>
    <property type="match status" value="1"/>
</dbReference>
<dbReference type="OrthoDB" id="199743at2"/>
<dbReference type="InterPro" id="IPR015422">
    <property type="entry name" value="PyrdxlP-dep_Trfase_small"/>
</dbReference>
<dbReference type="FunFam" id="3.40.640.10:FF:000053">
    <property type="entry name" value="Aminotransferase, class I"/>
    <property type="match status" value="1"/>
</dbReference>
<dbReference type="PANTHER" id="PTHR42790">
    <property type="entry name" value="AMINOTRANSFERASE"/>
    <property type="match status" value="1"/>
</dbReference>
<dbReference type="AlphaFoldDB" id="A0A086BPK2"/>
<dbReference type="Pfam" id="PF00155">
    <property type="entry name" value="Aminotran_1_2"/>
    <property type="match status" value="1"/>
</dbReference>
<comment type="caution">
    <text evidence="9">The sequence shown here is derived from an EMBL/GenBank/DDBJ whole genome shotgun (WGS) entry which is preliminary data.</text>
</comment>
<evidence type="ECO:0000256" key="6">
    <source>
        <dbReference type="ARBA" id="ARBA00022898"/>
    </source>
</evidence>
<dbReference type="EC" id="2.6.1.39" evidence="9"/>
<dbReference type="GO" id="GO:1901605">
    <property type="term" value="P:alpha-amino acid metabolic process"/>
    <property type="evidence" value="ECO:0007669"/>
    <property type="project" value="TreeGrafter"/>
</dbReference>
<evidence type="ECO:0000256" key="2">
    <source>
        <dbReference type="ARBA" id="ARBA00007441"/>
    </source>
</evidence>